<dbReference type="PANTHER" id="PTHR38695">
    <property type="entry name" value="AMINO ACID PERMEASE_ SLC12A DOMAIN-CONTAINING PROTEIN"/>
    <property type="match status" value="1"/>
</dbReference>
<dbReference type="AlphaFoldDB" id="A0A086T6M4"/>
<keyword evidence="1" id="KW-0472">Membrane</keyword>
<comment type="caution">
    <text evidence="3">The sequence shown here is derived from an EMBL/GenBank/DDBJ whole genome shotgun (WGS) entry which is preliminary data.</text>
</comment>
<dbReference type="PANTHER" id="PTHR38695:SF1">
    <property type="entry name" value="AMINO ACID PERMEASE_ SLC12A DOMAIN-CONTAINING PROTEIN"/>
    <property type="match status" value="1"/>
</dbReference>
<name>A0A086T6M4_HAPC1</name>
<keyword evidence="4" id="KW-1185">Reference proteome</keyword>
<dbReference type="Pfam" id="PF17648">
    <property type="entry name" value="Luciferase"/>
    <property type="match status" value="1"/>
</dbReference>
<feature type="transmembrane region" description="Helical" evidence="1">
    <location>
        <begin position="48"/>
        <end position="81"/>
    </location>
</feature>
<dbReference type="HOGENOM" id="CLU_063954_1_1_1"/>
<evidence type="ECO:0000256" key="1">
    <source>
        <dbReference type="SAM" id="Phobius"/>
    </source>
</evidence>
<dbReference type="STRING" id="857340.A0A086T6M4"/>
<evidence type="ECO:0000313" key="3">
    <source>
        <dbReference type="EMBL" id="KFH45006.1"/>
    </source>
</evidence>
<feature type="domain" description="Luciferase" evidence="2">
    <location>
        <begin position="210"/>
        <end position="280"/>
    </location>
</feature>
<organism evidence="3 4">
    <name type="scientific">Hapsidospora chrysogenum (strain ATCC 11550 / CBS 779.69 / DSM 880 / IAM 14645 / JCM 23072 / IMI 49137)</name>
    <name type="common">Acremonium chrysogenum</name>
    <dbReference type="NCBI Taxonomy" id="857340"/>
    <lineage>
        <taxon>Eukaryota</taxon>
        <taxon>Fungi</taxon>
        <taxon>Dikarya</taxon>
        <taxon>Ascomycota</taxon>
        <taxon>Pezizomycotina</taxon>
        <taxon>Sordariomycetes</taxon>
        <taxon>Hypocreomycetidae</taxon>
        <taxon>Hypocreales</taxon>
        <taxon>Bionectriaceae</taxon>
        <taxon>Hapsidospora</taxon>
    </lineage>
</organism>
<proteinExistence type="predicted"/>
<gene>
    <name evidence="3" type="ORF">ACRE_041910</name>
</gene>
<keyword evidence="1" id="KW-0812">Transmembrane</keyword>
<dbReference type="OrthoDB" id="9987011at2759"/>
<dbReference type="InterPro" id="IPR048273">
    <property type="entry name" value="Luciferase"/>
</dbReference>
<accession>A0A086T6M4</accession>
<evidence type="ECO:0000313" key="4">
    <source>
        <dbReference type="Proteomes" id="UP000029964"/>
    </source>
</evidence>
<dbReference type="EMBL" id="JPKY01000039">
    <property type="protein sequence ID" value="KFH45006.1"/>
    <property type="molecule type" value="Genomic_DNA"/>
</dbReference>
<reference evidence="4" key="1">
    <citation type="journal article" date="2014" name="Genome Announc.">
        <title>Genome sequence and annotation of Acremonium chrysogenum, producer of the beta-lactam antibiotic cephalosporin C.</title>
        <authorList>
            <person name="Terfehr D."/>
            <person name="Dahlmann T.A."/>
            <person name="Specht T."/>
            <person name="Zadra I."/>
            <person name="Kuernsteiner H."/>
            <person name="Kueck U."/>
        </authorList>
    </citation>
    <scope>NUCLEOTIDE SEQUENCE [LARGE SCALE GENOMIC DNA]</scope>
    <source>
        <strain evidence="4">ATCC 11550 / CBS 779.69 / DSM 880 / IAM 14645 / JCM 23072 / IMI 49137</strain>
    </source>
</reference>
<dbReference type="InterPro" id="IPR040841">
    <property type="entry name" value="Luciferase_dom"/>
</dbReference>
<dbReference type="Proteomes" id="UP000029964">
    <property type="component" value="Unassembled WGS sequence"/>
</dbReference>
<keyword evidence="1" id="KW-1133">Transmembrane helix</keyword>
<sequence>MSVSITSSETINHAAPPAVDTPELGLARLPGPVIRQMPMSVTLDRSQILILASTLIGLLHFFGPGTTIAAVGLVPALLFIYNDYQNFLGLGPGGTPSTLRGYLKISYLRLWALRDPFTARKPELNSVPSKGILAMKSLPYRMGPKPRVAGIAPHRQIDQHGSPCCYQALKRSLEKLGLKNPKRFGTGRSFIEKHGLALFARHPIQTGYQGEVCHIHDAESSMHMALHPEDSKEVLQKGWGQRHPLAWKWWFLTTPVAADFVMVYAPRDESELLTVCNIIEGAIWYTAGEEVEVEVYLKSR</sequence>
<evidence type="ECO:0000259" key="2">
    <source>
        <dbReference type="Pfam" id="PF17648"/>
    </source>
</evidence>
<protein>
    <recommendedName>
        <fullName evidence="2">Luciferase domain-containing protein</fullName>
    </recommendedName>
</protein>